<dbReference type="RefSeq" id="WP_322808296.1">
    <property type="nucleotide sequence ID" value="NZ_JAVBVO010000001.1"/>
</dbReference>
<accession>A0AAW9K0I1</accession>
<evidence type="ECO:0000313" key="2">
    <source>
        <dbReference type="EMBL" id="MDZ5757287.1"/>
    </source>
</evidence>
<dbReference type="EMBL" id="JAVBVO010000001">
    <property type="protein sequence ID" value="MDZ5757287.1"/>
    <property type="molecule type" value="Genomic_DNA"/>
</dbReference>
<sequence>MLSILLGLFLLLWSLTTIPKLIENKKKTGSYFSSDPRIIIAKIENSGNNLNMQNKFAFIIESVIAFSLIIFGLISII</sequence>
<evidence type="ECO:0000313" key="3">
    <source>
        <dbReference type="Proteomes" id="UP001290462"/>
    </source>
</evidence>
<protein>
    <submittedName>
        <fullName evidence="2">Uncharacterized protein</fullName>
    </submittedName>
</protein>
<keyword evidence="1" id="KW-0472">Membrane</keyword>
<keyword evidence="1" id="KW-1133">Transmembrane helix</keyword>
<proteinExistence type="predicted"/>
<evidence type="ECO:0000256" key="1">
    <source>
        <dbReference type="SAM" id="Phobius"/>
    </source>
</evidence>
<keyword evidence="1" id="KW-0812">Transmembrane</keyword>
<organism evidence="2 3">
    <name type="scientific">Carnobacterium maltaromaticum</name>
    <name type="common">Carnobacterium piscicola</name>
    <dbReference type="NCBI Taxonomy" id="2751"/>
    <lineage>
        <taxon>Bacteria</taxon>
        <taxon>Bacillati</taxon>
        <taxon>Bacillota</taxon>
        <taxon>Bacilli</taxon>
        <taxon>Lactobacillales</taxon>
        <taxon>Carnobacteriaceae</taxon>
        <taxon>Carnobacterium</taxon>
    </lineage>
</organism>
<reference evidence="2" key="1">
    <citation type="submission" date="2023-08" db="EMBL/GenBank/DDBJ databases">
        <title>Genomic characterization of piscicolin 126 produced by Carnobacterium maltaromaticum CM22 strain isolated from salmon (Salmo salar).</title>
        <authorList>
            <person name="Gonzalez-Gragera E."/>
            <person name="Garcia-Lopez J.D."/>
            <person name="Teso-Perez C."/>
            <person name="Gimenez-Hernandez I."/>
            <person name="Peralta-Sanchez J.M."/>
            <person name="Valdivia E."/>
            <person name="Montalban-Lopez M."/>
            <person name="Martin-Platero A.M."/>
            <person name="Banos A."/>
            <person name="Martinez-Bueno M."/>
        </authorList>
    </citation>
    <scope>NUCLEOTIDE SEQUENCE</scope>
    <source>
        <strain evidence="2">CM22</strain>
    </source>
</reference>
<gene>
    <name evidence="2" type="ORF">RAK27_01290</name>
</gene>
<dbReference type="Proteomes" id="UP001290462">
    <property type="component" value="Unassembled WGS sequence"/>
</dbReference>
<comment type="caution">
    <text evidence="2">The sequence shown here is derived from an EMBL/GenBank/DDBJ whole genome shotgun (WGS) entry which is preliminary data.</text>
</comment>
<name>A0AAW9K0I1_CARML</name>
<feature type="transmembrane region" description="Helical" evidence="1">
    <location>
        <begin position="56"/>
        <end position="76"/>
    </location>
</feature>
<dbReference type="AlphaFoldDB" id="A0AAW9K0I1"/>